<evidence type="ECO:0000313" key="12">
    <source>
        <dbReference type="Proteomes" id="UP000218615"/>
    </source>
</evidence>
<evidence type="ECO:0000259" key="10">
    <source>
        <dbReference type="PROSITE" id="PS51918"/>
    </source>
</evidence>
<keyword evidence="4" id="KW-0808">Transferase</keyword>
<dbReference type="SFLD" id="SFLDG01082">
    <property type="entry name" value="B12-binding_domain_containing"/>
    <property type="match status" value="1"/>
</dbReference>
<evidence type="ECO:0000256" key="6">
    <source>
        <dbReference type="ARBA" id="ARBA00022723"/>
    </source>
</evidence>
<dbReference type="SUPFAM" id="SSF52242">
    <property type="entry name" value="Cobalamin (vitamin B12)-binding domain"/>
    <property type="match status" value="1"/>
</dbReference>
<accession>A0A284VJC0</accession>
<dbReference type="GO" id="GO:0046872">
    <property type="term" value="F:metal ion binding"/>
    <property type="evidence" value="ECO:0007669"/>
    <property type="project" value="UniProtKB-KW"/>
</dbReference>
<dbReference type="Gene3D" id="3.40.50.280">
    <property type="entry name" value="Cobalamin-binding domain"/>
    <property type="match status" value="1"/>
</dbReference>
<dbReference type="RefSeq" id="WP_096203749.1">
    <property type="nucleotide sequence ID" value="NZ_FZMP01000020.1"/>
</dbReference>
<protein>
    <submittedName>
        <fullName evidence="11">Uncharacterized protein</fullName>
    </submittedName>
</protein>
<dbReference type="PROSITE" id="PS51918">
    <property type="entry name" value="RADICAL_SAM"/>
    <property type="match status" value="1"/>
</dbReference>
<sequence>MITTNSRTDVLLIYPYFHREPGWRRLWLFPPLGLGYLAGVLRKNGMEVRILDGTFMQPEELIKKAEMFSPGIVGIYCMVTMKDNALRIAKALKSLPDKPYLVAGGPFPTSEPKLFLDDFDAVVLGEGEQTMLELVMKHFAGGDISGIKGVALKGESWEITSARREYIKDIDSIPHPARDFFENRKYMKYWEKKFGYSCAPVITTRGCPYDCDYCARPVFGNRYRERGFQDVVNEIEEVLALGYTRIWFSDDVFTLNKKRIMGLCDEIKKRGLVFKWDCLCRVDNVNHELFQAMHEAGCARVFFGIESGDNGILRTMKKSFTVGQAEAAVRMAKEAGIEVGTFFIVGYPGETGETILKTLRFSSRLPADYLSYTLPYPLPGTGLYNRLADRLTKDEWKIAGHNLLMFKSDFSQMKLRFAIYKGMIEHRLRKYGIPGLASVFEGVTDSIFRIMR</sequence>
<organism evidence="11 12">
    <name type="scientific">Candidatus Methanoperedens nitratireducens</name>
    <dbReference type="NCBI Taxonomy" id="1392998"/>
    <lineage>
        <taxon>Archaea</taxon>
        <taxon>Methanobacteriati</taxon>
        <taxon>Methanobacteriota</taxon>
        <taxon>Stenosarchaea group</taxon>
        <taxon>Methanomicrobia</taxon>
        <taxon>Methanosarcinales</taxon>
        <taxon>ANME-2 cluster</taxon>
        <taxon>Candidatus Methanoperedentaceae</taxon>
        <taxon>Candidatus Methanoperedens</taxon>
    </lineage>
</organism>
<keyword evidence="6" id="KW-0479">Metal-binding</keyword>
<name>A0A284VJC0_9EURY</name>
<dbReference type="GO" id="GO:0031419">
    <property type="term" value="F:cobalamin binding"/>
    <property type="evidence" value="ECO:0007669"/>
    <property type="project" value="InterPro"/>
</dbReference>
<dbReference type="InterPro" id="IPR058240">
    <property type="entry name" value="rSAM_sf"/>
</dbReference>
<dbReference type="EMBL" id="FZMP01000020">
    <property type="protein sequence ID" value="SNQ59362.1"/>
    <property type="molecule type" value="Genomic_DNA"/>
</dbReference>
<evidence type="ECO:0000256" key="2">
    <source>
        <dbReference type="ARBA" id="ARBA00010854"/>
    </source>
</evidence>
<dbReference type="CDD" id="cd01335">
    <property type="entry name" value="Radical_SAM"/>
    <property type="match status" value="1"/>
</dbReference>
<feature type="domain" description="Radical SAM core" evidence="10">
    <location>
        <begin position="193"/>
        <end position="414"/>
    </location>
</feature>
<dbReference type="Pfam" id="PF04055">
    <property type="entry name" value="Radical_SAM"/>
    <property type="match status" value="1"/>
</dbReference>
<evidence type="ECO:0000256" key="8">
    <source>
        <dbReference type="ARBA" id="ARBA00023014"/>
    </source>
</evidence>
<dbReference type="PANTHER" id="PTHR43409:SF7">
    <property type="entry name" value="BLL1977 PROTEIN"/>
    <property type="match status" value="1"/>
</dbReference>
<dbReference type="PROSITE" id="PS51332">
    <property type="entry name" value="B12_BINDING"/>
    <property type="match status" value="1"/>
</dbReference>
<comment type="similarity">
    <text evidence="2">Belongs to the methylamine corrinoid protein family.</text>
</comment>
<keyword evidence="8" id="KW-0411">Iron-sulfur</keyword>
<evidence type="ECO:0000313" key="11">
    <source>
        <dbReference type="EMBL" id="SNQ59362.1"/>
    </source>
</evidence>
<dbReference type="InterPro" id="IPR006638">
    <property type="entry name" value="Elp3/MiaA/NifB-like_rSAM"/>
</dbReference>
<dbReference type="InterPro" id="IPR036724">
    <property type="entry name" value="Cobalamin-bd_sf"/>
</dbReference>
<dbReference type="SUPFAM" id="SSF102114">
    <property type="entry name" value="Radical SAM enzymes"/>
    <property type="match status" value="1"/>
</dbReference>
<evidence type="ECO:0000256" key="7">
    <source>
        <dbReference type="ARBA" id="ARBA00023004"/>
    </source>
</evidence>
<keyword evidence="5" id="KW-0949">S-adenosyl-L-methionine</keyword>
<dbReference type="InterPro" id="IPR023404">
    <property type="entry name" value="rSAM_horseshoe"/>
</dbReference>
<keyword evidence="7" id="KW-0408">Iron</keyword>
<dbReference type="Gene3D" id="3.80.30.20">
    <property type="entry name" value="tm_1862 like domain"/>
    <property type="match status" value="1"/>
</dbReference>
<feature type="domain" description="B12-binding" evidence="9">
    <location>
        <begin position="7"/>
        <end position="145"/>
    </location>
</feature>
<dbReference type="GO" id="GO:0051539">
    <property type="term" value="F:4 iron, 4 sulfur cluster binding"/>
    <property type="evidence" value="ECO:0007669"/>
    <property type="project" value="UniProtKB-KW"/>
</dbReference>
<dbReference type="Pfam" id="PF02310">
    <property type="entry name" value="B12-binding"/>
    <property type="match status" value="1"/>
</dbReference>
<evidence type="ECO:0000256" key="5">
    <source>
        <dbReference type="ARBA" id="ARBA00022691"/>
    </source>
</evidence>
<dbReference type="AlphaFoldDB" id="A0A284VJC0"/>
<gene>
    <name evidence="11" type="ORF">MNV_1160004</name>
</gene>
<dbReference type="GO" id="GO:0003824">
    <property type="term" value="F:catalytic activity"/>
    <property type="evidence" value="ECO:0007669"/>
    <property type="project" value="InterPro"/>
</dbReference>
<dbReference type="SFLD" id="SFLDG01123">
    <property type="entry name" value="methyltransferase_(Class_B)"/>
    <property type="match status" value="1"/>
</dbReference>
<dbReference type="CDD" id="cd02068">
    <property type="entry name" value="radical_SAM_B12_BD"/>
    <property type="match status" value="1"/>
</dbReference>
<evidence type="ECO:0000256" key="1">
    <source>
        <dbReference type="ARBA" id="ARBA00001966"/>
    </source>
</evidence>
<dbReference type="SMART" id="SM00729">
    <property type="entry name" value="Elp3"/>
    <property type="match status" value="1"/>
</dbReference>
<proteinExistence type="inferred from homology"/>
<dbReference type="InterPro" id="IPR007197">
    <property type="entry name" value="rSAM"/>
</dbReference>
<evidence type="ECO:0000259" key="9">
    <source>
        <dbReference type="PROSITE" id="PS51332"/>
    </source>
</evidence>
<dbReference type="InterPro" id="IPR051198">
    <property type="entry name" value="BchE-like"/>
</dbReference>
<dbReference type="SFLD" id="SFLDS00029">
    <property type="entry name" value="Radical_SAM"/>
    <property type="match status" value="1"/>
</dbReference>
<dbReference type="OrthoDB" id="2305at2157"/>
<dbReference type="InterPro" id="IPR006158">
    <property type="entry name" value="Cobalamin-bd"/>
</dbReference>
<dbReference type="Proteomes" id="UP000218615">
    <property type="component" value="Unassembled WGS sequence"/>
</dbReference>
<comment type="cofactor">
    <cofactor evidence="1">
        <name>[4Fe-4S] cluster</name>
        <dbReference type="ChEBI" id="CHEBI:49883"/>
    </cofactor>
</comment>
<keyword evidence="12" id="KW-1185">Reference proteome</keyword>
<dbReference type="PANTHER" id="PTHR43409">
    <property type="entry name" value="ANAEROBIC MAGNESIUM-PROTOPORPHYRIN IX MONOMETHYL ESTER CYCLASE-RELATED"/>
    <property type="match status" value="1"/>
</dbReference>
<evidence type="ECO:0000256" key="4">
    <source>
        <dbReference type="ARBA" id="ARBA00022679"/>
    </source>
</evidence>
<dbReference type="GO" id="GO:0005829">
    <property type="term" value="C:cytosol"/>
    <property type="evidence" value="ECO:0007669"/>
    <property type="project" value="TreeGrafter"/>
</dbReference>
<reference evidence="12" key="1">
    <citation type="submission" date="2017-06" db="EMBL/GenBank/DDBJ databases">
        <authorList>
            <person name="Cremers G."/>
        </authorList>
    </citation>
    <scope>NUCLEOTIDE SEQUENCE [LARGE SCALE GENOMIC DNA]</scope>
</reference>
<dbReference type="InterPro" id="IPR034466">
    <property type="entry name" value="Methyltransferase_Class_B"/>
</dbReference>
<keyword evidence="3" id="KW-0489">Methyltransferase</keyword>
<evidence type="ECO:0000256" key="3">
    <source>
        <dbReference type="ARBA" id="ARBA00022603"/>
    </source>
</evidence>